<protein>
    <submittedName>
        <fullName evidence="1">MFS transporter</fullName>
    </submittedName>
</protein>
<evidence type="ECO:0000313" key="1">
    <source>
        <dbReference type="EMBL" id="QCD78224.1"/>
    </source>
</evidence>
<dbReference type="InterPro" id="IPR036259">
    <property type="entry name" value="MFS_trans_sf"/>
</dbReference>
<dbReference type="AlphaFoldDB" id="A0A4D6KX32"/>
<organism evidence="1 2">
    <name type="scientific">Vigna unguiculata</name>
    <name type="common">Cowpea</name>
    <dbReference type="NCBI Taxonomy" id="3917"/>
    <lineage>
        <taxon>Eukaryota</taxon>
        <taxon>Viridiplantae</taxon>
        <taxon>Streptophyta</taxon>
        <taxon>Embryophyta</taxon>
        <taxon>Tracheophyta</taxon>
        <taxon>Spermatophyta</taxon>
        <taxon>Magnoliopsida</taxon>
        <taxon>eudicotyledons</taxon>
        <taxon>Gunneridae</taxon>
        <taxon>Pentapetalae</taxon>
        <taxon>rosids</taxon>
        <taxon>fabids</taxon>
        <taxon>Fabales</taxon>
        <taxon>Fabaceae</taxon>
        <taxon>Papilionoideae</taxon>
        <taxon>50 kb inversion clade</taxon>
        <taxon>NPAAA clade</taxon>
        <taxon>indigoferoid/millettioid clade</taxon>
        <taxon>Phaseoleae</taxon>
        <taxon>Vigna</taxon>
    </lineage>
</organism>
<sequence>MSLVSQTKHTQSLPLPIPSQRLLSLPVTKRVSSTIITKWFGLFTKQFLLRHGLHLVGTASTLFLLDIAYYSQNLFQKDIFSAIGWIPAAKTMNAIEEVYKMERAQTLIVLSLVTGSQWHSLIGWAGLQFS</sequence>
<gene>
    <name evidence="1" type="ORF">DEO72_LG1g1856</name>
</gene>
<reference evidence="1 2" key="1">
    <citation type="submission" date="2019-04" db="EMBL/GenBank/DDBJ databases">
        <title>An improved genome assembly and genetic linkage map for asparagus bean, Vigna unguiculata ssp. sesquipedialis.</title>
        <authorList>
            <person name="Xia Q."/>
            <person name="Zhang R."/>
            <person name="Dong Y."/>
        </authorList>
    </citation>
    <scope>NUCLEOTIDE SEQUENCE [LARGE SCALE GENOMIC DNA]</scope>
    <source>
        <tissue evidence="1">Leaf</tissue>
    </source>
</reference>
<dbReference type="Proteomes" id="UP000501690">
    <property type="component" value="Linkage Group LG1"/>
</dbReference>
<evidence type="ECO:0000313" key="2">
    <source>
        <dbReference type="Proteomes" id="UP000501690"/>
    </source>
</evidence>
<keyword evidence="2" id="KW-1185">Reference proteome</keyword>
<accession>A0A4D6KX32</accession>
<proteinExistence type="predicted"/>
<name>A0A4D6KX32_VIGUN</name>
<dbReference type="Gene3D" id="1.20.1250.20">
    <property type="entry name" value="MFS general substrate transporter like domains"/>
    <property type="match status" value="1"/>
</dbReference>
<dbReference type="EMBL" id="CP039345">
    <property type="protein sequence ID" value="QCD78224.1"/>
    <property type="molecule type" value="Genomic_DNA"/>
</dbReference>